<dbReference type="GO" id="GO:0016740">
    <property type="term" value="F:transferase activity"/>
    <property type="evidence" value="ECO:0007669"/>
    <property type="project" value="UniProtKB-KW"/>
</dbReference>
<dbReference type="Gene3D" id="3.90.550.10">
    <property type="entry name" value="Spore Coat Polysaccharide Biosynthesis Protein SpsA, Chain A"/>
    <property type="match status" value="1"/>
</dbReference>
<dbReference type="AlphaFoldDB" id="A0A5N1I7B8"/>
<organism evidence="2 4">
    <name type="scientific">Lactobacillus jensenii</name>
    <dbReference type="NCBI Taxonomy" id="109790"/>
    <lineage>
        <taxon>Bacteria</taxon>
        <taxon>Bacillati</taxon>
        <taxon>Bacillota</taxon>
        <taxon>Bacilli</taxon>
        <taxon>Lactobacillales</taxon>
        <taxon>Lactobacillaceae</taxon>
        <taxon>Lactobacillus</taxon>
    </lineage>
</organism>
<dbReference type="PANTHER" id="PTHR43685">
    <property type="entry name" value="GLYCOSYLTRANSFERASE"/>
    <property type="match status" value="1"/>
</dbReference>
<evidence type="ECO:0000313" key="3">
    <source>
        <dbReference type="EMBL" id="MEL0564645.1"/>
    </source>
</evidence>
<evidence type="ECO:0000313" key="2">
    <source>
        <dbReference type="EMBL" id="KAA9321485.1"/>
    </source>
</evidence>
<gene>
    <name evidence="3" type="ORF">AAC431_01725</name>
    <name evidence="2" type="ORF">F6H94_06405</name>
</gene>
<dbReference type="SUPFAM" id="SSF53448">
    <property type="entry name" value="Nucleotide-diphospho-sugar transferases"/>
    <property type="match status" value="1"/>
</dbReference>
<dbReference type="Proteomes" id="UP001385848">
    <property type="component" value="Unassembled WGS sequence"/>
</dbReference>
<protein>
    <submittedName>
        <fullName evidence="2 3">Glycosyltransferase</fullName>
    </submittedName>
</protein>
<reference evidence="3 5" key="2">
    <citation type="submission" date="2024-04" db="EMBL/GenBank/DDBJ databases">
        <title>Three lactobacilli isolated from voided urine samples from females with type 2 diabetes.</title>
        <authorList>
            <person name="Kula A."/>
            <person name="Stegman N."/>
            <person name="Putonti C."/>
        </authorList>
    </citation>
    <scope>NUCLEOTIDE SEQUENCE [LARGE SCALE GENOMIC DNA]</scope>
    <source>
        <strain evidence="3 5">1855</strain>
    </source>
</reference>
<evidence type="ECO:0000313" key="5">
    <source>
        <dbReference type="Proteomes" id="UP001385848"/>
    </source>
</evidence>
<dbReference type="InterPro" id="IPR050834">
    <property type="entry name" value="Glycosyltransf_2"/>
</dbReference>
<dbReference type="PANTHER" id="PTHR43685:SF2">
    <property type="entry name" value="GLYCOSYLTRANSFERASE 2-LIKE DOMAIN-CONTAINING PROTEIN"/>
    <property type="match status" value="1"/>
</dbReference>
<accession>A0A5N1I7B8</accession>
<feature type="domain" description="Glycosyltransferase 2-like" evidence="1">
    <location>
        <begin position="6"/>
        <end position="134"/>
    </location>
</feature>
<dbReference type="InterPro" id="IPR029044">
    <property type="entry name" value="Nucleotide-diphossugar_trans"/>
</dbReference>
<sequence>MKKVDCVVVTYNRLNLLKECIQSILNQTYPVNHIYVVNNNSTDNTINYLAEIAKNNTKIVPINLTENVGGAGGFNIGIKKFIKANTADFVWIMDDDTIPQEQALENLIRKDDILDSWGFLCSNVRWKDDSAANMNVPTVERDWNQLAKLGLIKVKAASFVSILFPKKIVEAVGYPISDFFIWGDDVEYTKRITKLNYDGYLVSDSLVEHKIETNITTDIVLEKDRNRIKRYFFANRNAVYTTKKLEGNARLVELLLKKLGYEPLKILFKSKDYKLFRLKYSLKGTLWGLFYNPKTEKY</sequence>
<dbReference type="Proteomes" id="UP000327236">
    <property type="component" value="Unassembled WGS sequence"/>
</dbReference>
<name>A0A5N1I7B8_LACJE</name>
<dbReference type="Pfam" id="PF00535">
    <property type="entry name" value="Glycos_transf_2"/>
    <property type="match status" value="1"/>
</dbReference>
<proteinExistence type="predicted"/>
<evidence type="ECO:0000259" key="1">
    <source>
        <dbReference type="Pfam" id="PF00535"/>
    </source>
</evidence>
<evidence type="ECO:0000313" key="4">
    <source>
        <dbReference type="Proteomes" id="UP000327236"/>
    </source>
</evidence>
<dbReference type="OrthoDB" id="7665907at2"/>
<dbReference type="CDD" id="cd04185">
    <property type="entry name" value="GT_2_like_b"/>
    <property type="match status" value="1"/>
</dbReference>
<reference evidence="2 4" key="1">
    <citation type="submission" date="2019-09" db="EMBL/GenBank/DDBJ databases">
        <title>Draft genome sequence assemblies of isolates from the urinary tract.</title>
        <authorList>
            <person name="Mores C.R."/>
            <person name="Putonti C."/>
            <person name="Wolfe A.J."/>
        </authorList>
    </citation>
    <scope>NUCLEOTIDE SEQUENCE [LARGE SCALE GENOMIC DNA]</scope>
    <source>
        <strain evidence="2 4">UMB246</strain>
    </source>
</reference>
<dbReference type="RefSeq" id="WP_006584611.1">
    <property type="nucleotide sequence ID" value="NZ_CATOUV010000001.1"/>
</dbReference>
<comment type="caution">
    <text evidence="2">The sequence shown here is derived from an EMBL/GenBank/DDBJ whole genome shotgun (WGS) entry which is preliminary data.</text>
</comment>
<keyword evidence="5" id="KW-1185">Reference proteome</keyword>
<dbReference type="EMBL" id="VYWW01000028">
    <property type="protein sequence ID" value="KAA9321485.1"/>
    <property type="molecule type" value="Genomic_DNA"/>
</dbReference>
<dbReference type="EMBL" id="JBBVUL010000002">
    <property type="protein sequence ID" value="MEL0564645.1"/>
    <property type="molecule type" value="Genomic_DNA"/>
</dbReference>
<dbReference type="InterPro" id="IPR001173">
    <property type="entry name" value="Glyco_trans_2-like"/>
</dbReference>
<keyword evidence="2" id="KW-0808">Transferase</keyword>